<dbReference type="Proteomes" id="UP001341840">
    <property type="component" value="Unassembled WGS sequence"/>
</dbReference>
<dbReference type="PANTHER" id="PTHR31623:SF122">
    <property type="entry name" value="HXXXD-TYPE ACYL-TRANSFERASE FAMILY PROTEIN"/>
    <property type="match status" value="1"/>
</dbReference>
<reference evidence="4 5" key="1">
    <citation type="journal article" date="2023" name="Plants (Basel)">
        <title>Bridging the Gap: Combining Genomics and Transcriptomics Approaches to Understand Stylosanthes scabra, an Orphan Legume from the Brazilian Caatinga.</title>
        <authorList>
            <person name="Ferreira-Neto J.R.C."/>
            <person name="da Silva M.D."/>
            <person name="Binneck E."/>
            <person name="de Melo N.F."/>
            <person name="da Silva R.H."/>
            <person name="de Melo A.L.T.M."/>
            <person name="Pandolfi V."/>
            <person name="Bustamante F.O."/>
            <person name="Brasileiro-Vidal A.C."/>
            <person name="Benko-Iseppon A.M."/>
        </authorList>
    </citation>
    <scope>NUCLEOTIDE SEQUENCE [LARGE SCALE GENOMIC DNA]</scope>
    <source>
        <tissue evidence="4">Leaves</tissue>
    </source>
</reference>
<evidence type="ECO:0000256" key="1">
    <source>
        <dbReference type="ARBA" id="ARBA00009861"/>
    </source>
</evidence>
<dbReference type="EMBL" id="JASCZI010272086">
    <property type="protein sequence ID" value="MED6220023.1"/>
    <property type="molecule type" value="Genomic_DNA"/>
</dbReference>
<sequence length="430" mass="48350">MEMELICKESMKPSSATPPHLKTYPLSFVDVITPPQYMPMLYFYNTIQIENQESKLALLKESLQETLSAYYPIAGRFKGRLSVDCNDEGAPLLITKLKCHLSNFLKNPITPNLLPLFPDNLAWSDMNNPEHDPIMAIQINCFQCGGIAIAVCLSHKFGDMSTLFNFFNHWATITSHHQDRNKPLPSPPLLYAGVSVFPQGNLPVSGERPYYALPKWVCKRFVFEASKIEALKAMAGPIHPTRFQAVAALIHKCAVSTLSPNSPLLTSIAVNLRKRIDPPVPSNTLGNMVSSLIFMISEKDELAELVSKMKEGMIRSETEWKKHGGKYRDLDFIADKLKRMAEAPSLEALKIPLMIVTSWCGFSMYEADFGWGKPAWIASFTNGHNTLVFMDARDGKGMEVIVTMEEEHMERFECNPELLQYASLDPSIQL</sequence>
<dbReference type="Pfam" id="PF02458">
    <property type="entry name" value="Transferase"/>
    <property type="match status" value="1"/>
</dbReference>
<keyword evidence="5" id="KW-1185">Reference proteome</keyword>
<name>A0ABU6ZDI6_9FABA</name>
<organism evidence="4 5">
    <name type="scientific">Stylosanthes scabra</name>
    <dbReference type="NCBI Taxonomy" id="79078"/>
    <lineage>
        <taxon>Eukaryota</taxon>
        <taxon>Viridiplantae</taxon>
        <taxon>Streptophyta</taxon>
        <taxon>Embryophyta</taxon>
        <taxon>Tracheophyta</taxon>
        <taxon>Spermatophyta</taxon>
        <taxon>Magnoliopsida</taxon>
        <taxon>eudicotyledons</taxon>
        <taxon>Gunneridae</taxon>
        <taxon>Pentapetalae</taxon>
        <taxon>rosids</taxon>
        <taxon>fabids</taxon>
        <taxon>Fabales</taxon>
        <taxon>Fabaceae</taxon>
        <taxon>Papilionoideae</taxon>
        <taxon>50 kb inversion clade</taxon>
        <taxon>dalbergioids sensu lato</taxon>
        <taxon>Dalbergieae</taxon>
        <taxon>Pterocarpus clade</taxon>
        <taxon>Stylosanthes</taxon>
    </lineage>
</organism>
<gene>
    <name evidence="4" type="ORF">PIB30_041101</name>
</gene>
<protein>
    <submittedName>
        <fullName evidence="4">Uncharacterized protein</fullName>
    </submittedName>
</protein>
<evidence type="ECO:0000256" key="3">
    <source>
        <dbReference type="ARBA" id="ARBA00023315"/>
    </source>
</evidence>
<comment type="caution">
    <text evidence="4">The sequence shown here is derived from an EMBL/GenBank/DDBJ whole genome shotgun (WGS) entry which is preliminary data.</text>
</comment>
<dbReference type="Gene3D" id="3.30.559.10">
    <property type="entry name" value="Chloramphenicol acetyltransferase-like domain"/>
    <property type="match status" value="2"/>
</dbReference>
<evidence type="ECO:0000313" key="4">
    <source>
        <dbReference type="EMBL" id="MED6220023.1"/>
    </source>
</evidence>
<evidence type="ECO:0000256" key="2">
    <source>
        <dbReference type="ARBA" id="ARBA00022679"/>
    </source>
</evidence>
<accession>A0ABU6ZDI6</accession>
<dbReference type="PANTHER" id="PTHR31623">
    <property type="entry name" value="F21J9.9"/>
    <property type="match status" value="1"/>
</dbReference>
<keyword evidence="2" id="KW-0808">Transferase</keyword>
<comment type="similarity">
    <text evidence="1">Belongs to the plant acyltransferase family.</text>
</comment>
<proteinExistence type="inferred from homology"/>
<evidence type="ECO:0000313" key="5">
    <source>
        <dbReference type="Proteomes" id="UP001341840"/>
    </source>
</evidence>
<dbReference type="InterPro" id="IPR023213">
    <property type="entry name" value="CAT-like_dom_sf"/>
</dbReference>
<keyword evidence="3" id="KW-0012">Acyltransferase</keyword>